<sequence length="88" mass="9012">MALAAVVLGVFTALTKLAAGWQAAKTLGVGIRGRMRAGTVLIARGEFSIVIAALGVSAPVDSEVGALFVTVNDRVATLDHVPQPDEIV</sequence>
<gene>
    <name evidence="1" type="ORF">LCGC14_1613670</name>
</gene>
<feature type="non-terminal residue" evidence="1">
    <location>
        <position position="88"/>
    </location>
</feature>
<name>A0A0F9I7U2_9ZZZZ</name>
<evidence type="ECO:0000313" key="1">
    <source>
        <dbReference type="EMBL" id="KKM23592.1"/>
    </source>
</evidence>
<dbReference type="InterPro" id="IPR038770">
    <property type="entry name" value="Na+/solute_symporter_sf"/>
</dbReference>
<reference evidence="1" key="1">
    <citation type="journal article" date="2015" name="Nature">
        <title>Complex archaea that bridge the gap between prokaryotes and eukaryotes.</title>
        <authorList>
            <person name="Spang A."/>
            <person name="Saw J.H."/>
            <person name="Jorgensen S.L."/>
            <person name="Zaremba-Niedzwiedzka K."/>
            <person name="Martijn J."/>
            <person name="Lind A.E."/>
            <person name="van Eijk R."/>
            <person name="Schleper C."/>
            <person name="Guy L."/>
            <person name="Ettema T.J."/>
        </authorList>
    </citation>
    <scope>NUCLEOTIDE SEQUENCE</scope>
</reference>
<accession>A0A0F9I7U2</accession>
<protein>
    <submittedName>
        <fullName evidence="1">Uncharacterized protein</fullName>
    </submittedName>
</protein>
<dbReference type="EMBL" id="LAZR01013094">
    <property type="protein sequence ID" value="KKM23592.1"/>
    <property type="molecule type" value="Genomic_DNA"/>
</dbReference>
<dbReference type="Gene3D" id="1.20.1530.20">
    <property type="match status" value="1"/>
</dbReference>
<dbReference type="AlphaFoldDB" id="A0A0F9I7U2"/>
<proteinExistence type="predicted"/>
<comment type="caution">
    <text evidence="1">The sequence shown here is derived from an EMBL/GenBank/DDBJ whole genome shotgun (WGS) entry which is preliminary data.</text>
</comment>
<organism evidence="1">
    <name type="scientific">marine sediment metagenome</name>
    <dbReference type="NCBI Taxonomy" id="412755"/>
    <lineage>
        <taxon>unclassified sequences</taxon>
        <taxon>metagenomes</taxon>
        <taxon>ecological metagenomes</taxon>
    </lineage>
</organism>